<evidence type="ECO:0000256" key="1">
    <source>
        <dbReference type="SAM" id="MobiDB-lite"/>
    </source>
</evidence>
<evidence type="ECO:0000313" key="2">
    <source>
        <dbReference type="EMBL" id="PHJ24356.1"/>
    </source>
</evidence>
<dbReference type="OrthoDB" id="331655at2759"/>
<feature type="region of interest" description="Disordered" evidence="1">
    <location>
        <begin position="1"/>
        <end position="67"/>
    </location>
</feature>
<accession>A0A2C6LBP8</accession>
<feature type="compositionally biased region" description="Polar residues" evidence="1">
    <location>
        <begin position="29"/>
        <end position="43"/>
    </location>
</feature>
<evidence type="ECO:0000313" key="3">
    <source>
        <dbReference type="Proteomes" id="UP000221165"/>
    </source>
</evidence>
<keyword evidence="3" id="KW-1185">Reference proteome</keyword>
<reference evidence="2 3" key="1">
    <citation type="journal article" date="2017" name="Int. J. Parasitol.">
        <title>The genome of the protozoan parasite Cystoisospora suis and a reverse vaccinology approach to identify vaccine candidates.</title>
        <authorList>
            <person name="Palmieri N."/>
            <person name="Shrestha A."/>
            <person name="Ruttkowski B."/>
            <person name="Beck T."/>
            <person name="Vogl C."/>
            <person name="Tomley F."/>
            <person name="Blake D.P."/>
            <person name="Joachim A."/>
        </authorList>
    </citation>
    <scope>NUCLEOTIDE SEQUENCE [LARGE SCALE GENOMIC DNA]</scope>
    <source>
        <strain evidence="2 3">Wien I</strain>
    </source>
</reference>
<proteinExistence type="predicted"/>
<dbReference type="AlphaFoldDB" id="A0A2C6LBP8"/>
<dbReference type="RefSeq" id="XP_067926029.1">
    <property type="nucleotide sequence ID" value="XM_068061989.1"/>
</dbReference>
<protein>
    <submittedName>
        <fullName evidence="2">Uncharacterized protein</fullName>
    </submittedName>
</protein>
<gene>
    <name evidence="2" type="ORF">CSUI_001785</name>
</gene>
<dbReference type="Proteomes" id="UP000221165">
    <property type="component" value="Unassembled WGS sequence"/>
</dbReference>
<dbReference type="EMBL" id="MIGC01000709">
    <property type="protein sequence ID" value="PHJ24356.1"/>
    <property type="molecule type" value="Genomic_DNA"/>
</dbReference>
<dbReference type="VEuPathDB" id="ToxoDB:CSUI_001785"/>
<comment type="caution">
    <text evidence="2">The sequence shown here is derived from an EMBL/GenBank/DDBJ whole genome shotgun (WGS) entry which is preliminary data.</text>
</comment>
<sequence>MDSSETSSSSSSSSSVPAPPLVPADHSQQETPGVSTAERTGSSAGRGAPAAVDAGTPTQSLSTEVDKRLQDPEVKKKLVEILRREVEELDCFWAKVEDHAIDTCGENASEAVVAAFKGVHTRRVANLNLEQTDSLCRDILLRLMKPDVLANPVSSEESARPSAFEEEATIL</sequence>
<organism evidence="2 3">
    <name type="scientific">Cystoisospora suis</name>
    <dbReference type="NCBI Taxonomy" id="483139"/>
    <lineage>
        <taxon>Eukaryota</taxon>
        <taxon>Sar</taxon>
        <taxon>Alveolata</taxon>
        <taxon>Apicomplexa</taxon>
        <taxon>Conoidasida</taxon>
        <taxon>Coccidia</taxon>
        <taxon>Eucoccidiorida</taxon>
        <taxon>Eimeriorina</taxon>
        <taxon>Sarcocystidae</taxon>
        <taxon>Cystoisospora</taxon>
    </lineage>
</organism>
<dbReference type="GeneID" id="94425200"/>
<name>A0A2C6LBP8_9APIC</name>
<feature type="compositionally biased region" description="Low complexity" evidence="1">
    <location>
        <begin position="1"/>
        <end position="15"/>
    </location>
</feature>